<evidence type="ECO:0000313" key="8">
    <source>
        <dbReference type="EMBL" id="EPF69424.1"/>
    </source>
</evidence>
<keyword evidence="3 6" id="KW-1133">Transmembrane helix</keyword>
<proteinExistence type="inferred from homology"/>
<keyword evidence="9" id="KW-1185">Reference proteome</keyword>
<dbReference type="InterPro" id="IPR050382">
    <property type="entry name" value="MFS_Na/Anion_cotransporter"/>
</dbReference>
<evidence type="ECO:0000256" key="3">
    <source>
        <dbReference type="ARBA" id="ARBA00022989"/>
    </source>
</evidence>
<feature type="transmembrane region" description="Helical" evidence="6">
    <location>
        <begin position="181"/>
        <end position="203"/>
    </location>
</feature>
<comment type="similarity">
    <text evidence="5">Belongs to the major facilitator superfamily. Phthalate permease family.</text>
</comment>
<gene>
    <name evidence="8" type="ORF">F957_03995</name>
</gene>
<dbReference type="InterPro" id="IPR011701">
    <property type="entry name" value="MFS"/>
</dbReference>
<comment type="subcellular location">
    <subcellularLocation>
        <location evidence="1">Membrane</location>
        <topology evidence="1">Multi-pass membrane protein</topology>
    </subcellularLocation>
</comment>
<feature type="transmembrane region" description="Helical" evidence="6">
    <location>
        <begin position="352"/>
        <end position="373"/>
    </location>
</feature>
<dbReference type="PROSITE" id="PS50850">
    <property type="entry name" value="MFS"/>
    <property type="match status" value="1"/>
</dbReference>
<evidence type="ECO:0000256" key="1">
    <source>
        <dbReference type="ARBA" id="ARBA00004141"/>
    </source>
</evidence>
<reference evidence="8 9" key="1">
    <citation type="submission" date="2013-06" db="EMBL/GenBank/DDBJ databases">
        <title>The Genome Sequence of Acinetobacter gyllenbergii CIP 110306.</title>
        <authorList>
            <consortium name="The Broad Institute Genome Sequencing Platform"/>
            <consortium name="The Broad Institute Genome Sequencing Center for Infectious Disease"/>
            <person name="Cerqueira G."/>
            <person name="Feldgarden M."/>
            <person name="Courvalin P."/>
            <person name="Perichon B."/>
            <person name="Grillot-Courvalin C."/>
            <person name="Clermont D."/>
            <person name="Rocha E."/>
            <person name="Yoon E.-J."/>
            <person name="Nemec A."/>
            <person name="Young S.K."/>
            <person name="Zeng Q."/>
            <person name="Gargeya S."/>
            <person name="Fitzgerald M."/>
            <person name="Abouelleil A."/>
            <person name="Alvarado L."/>
            <person name="Berlin A.M."/>
            <person name="Chapman S.B."/>
            <person name="Dewar J."/>
            <person name="Goldberg J."/>
            <person name="Griggs A."/>
            <person name="Gujja S."/>
            <person name="Hansen M."/>
            <person name="Howarth C."/>
            <person name="Imamovic A."/>
            <person name="Larimer J."/>
            <person name="McCowan C."/>
            <person name="Murphy C."/>
            <person name="Pearson M."/>
            <person name="Priest M."/>
            <person name="Roberts A."/>
            <person name="Saif S."/>
            <person name="Shea T."/>
            <person name="Sykes S."/>
            <person name="Wortman J."/>
            <person name="Nusbaum C."/>
            <person name="Birren B."/>
        </authorList>
    </citation>
    <scope>NUCLEOTIDE SEQUENCE [LARGE SCALE GENOMIC DNA]</scope>
    <source>
        <strain evidence="8 9">CIP 110306</strain>
    </source>
</reference>
<keyword evidence="4 6" id="KW-0472">Membrane</keyword>
<feature type="domain" description="Major facilitator superfamily (MFS) profile" evidence="7">
    <location>
        <begin position="27"/>
        <end position="462"/>
    </location>
</feature>
<name>A0A829HBE7_9GAMM</name>
<accession>A0A829HBE7</accession>
<dbReference type="PANTHER" id="PTHR11662:SF450">
    <property type="entry name" value="BLR1003 PROTEIN"/>
    <property type="match status" value="1"/>
</dbReference>
<protein>
    <recommendedName>
        <fullName evidence="7">Major facilitator superfamily (MFS) profile domain-containing protein</fullName>
    </recommendedName>
</protein>
<feature type="transmembrane region" description="Helical" evidence="6">
    <location>
        <begin position="439"/>
        <end position="459"/>
    </location>
</feature>
<dbReference type="GO" id="GO:0022857">
    <property type="term" value="F:transmembrane transporter activity"/>
    <property type="evidence" value="ECO:0007669"/>
    <property type="project" value="InterPro"/>
</dbReference>
<dbReference type="AlphaFoldDB" id="A0A829HBE7"/>
<dbReference type="SUPFAM" id="SSF103473">
    <property type="entry name" value="MFS general substrate transporter"/>
    <property type="match status" value="1"/>
</dbReference>
<feature type="transmembrane region" description="Helical" evidence="6">
    <location>
        <begin position="63"/>
        <end position="85"/>
    </location>
</feature>
<feature type="transmembrane region" description="Helical" evidence="6">
    <location>
        <begin position="92"/>
        <end position="110"/>
    </location>
</feature>
<sequence length="469" mass="51027">MHINPAQNDTVSNPLFTPKNMKRAWLITALLVLFQMINFADKAVLGLVAEPVMVELGLTATQFGFIGSAFFFLFAISGIAVGFIAEKVQTRWLLLIMGLSWALLQFPMLLGSGLTTLLVTRIVLGAAEGPASSISLTHVQGWFEPSARGFPSSLVASGTMLGPIIATPILAYIIAHPNWGWRWAFGFLGIVGIIWSLLWLCICKEGPYSHFHKVQNSATSPVTKTKEAEHNSQSIISFVDQLKPVPIFKIFFSQMFISAFLAGLGCFWSLGFLTTWAVKYIASTHQFSPEIIAFISSFPWILGAITLAIAGYISKVLLQQGRSVHVAFGVVFGLLLLFSGFAFYLLPLSTGNLNLILITVAAGFSMCFPLATMTVSYSVCPQQRAAVMATLVATASIGGMISPTMVGYLMDHAGYISPAKGVPLTTQMFENLTTGMNQGFHYIGLYLVVVGLINIFLLNPDRLAKKLMR</sequence>
<keyword evidence="2 6" id="KW-0812">Transmembrane</keyword>
<dbReference type="Pfam" id="PF07690">
    <property type="entry name" value="MFS_1"/>
    <property type="match status" value="1"/>
</dbReference>
<evidence type="ECO:0000256" key="4">
    <source>
        <dbReference type="ARBA" id="ARBA00023136"/>
    </source>
</evidence>
<dbReference type="InterPro" id="IPR020846">
    <property type="entry name" value="MFS_dom"/>
</dbReference>
<dbReference type="InterPro" id="IPR036259">
    <property type="entry name" value="MFS_trans_sf"/>
</dbReference>
<dbReference type="Proteomes" id="UP000014523">
    <property type="component" value="Unassembled WGS sequence"/>
</dbReference>
<feature type="transmembrane region" description="Helical" evidence="6">
    <location>
        <begin position="250"/>
        <end position="271"/>
    </location>
</feature>
<evidence type="ECO:0000259" key="7">
    <source>
        <dbReference type="PROSITE" id="PS50850"/>
    </source>
</evidence>
<feature type="transmembrane region" description="Helical" evidence="6">
    <location>
        <begin position="326"/>
        <end position="346"/>
    </location>
</feature>
<dbReference type="PANTHER" id="PTHR11662">
    <property type="entry name" value="SOLUTE CARRIER FAMILY 17"/>
    <property type="match status" value="1"/>
</dbReference>
<evidence type="ECO:0000256" key="2">
    <source>
        <dbReference type="ARBA" id="ARBA00022692"/>
    </source>
</evidence>
<feature type="transmembrane region" description="Helical" evidence="6">
    <location>
        <begin position="155"/>
        <end position="175"/>
    </location>
</feature>
<evidence type="ECO:0000313" key="9">
    <source>
        <dbReference type="Proteomes" id="UP000014523"/>
    </source>
</evidence>
<dbReference type="RefSeq" id="WP_016541829.1">
    <property type="nucleotide sequence ID" value="NZ_ASQH01000012.1"/>
</dbReference>
<feature type="transmembrane region" description="Helical" evidence="6">
    <location>
        <begin position="122"/>
        <end position="143"/>
    </location>
</feature>
<feature type="transmembrane region" description="Helical" evidence="6">
    <location>
        <begin position="291"/>
        <end position="314"/>
    </location>
</feature>
<comment type="caution">
    <text evidence="8">The sequence shown here is derived from an EMBL/GenBank/DDBJ whole genome shotgun (WGS) entry which is preliminary data.</text>
</comment>
<feature type="transmembrane region" description="Helical" evidence="6">
    <location>
        <begin position="385"/>
        <end position="410"/>
    </location>
</feature>
<dbReference type="GO" id="GO:0016020">
    <property type="term" value="C:membrane"/>
    <property type="evidence" value="ECO:0007669"/>
    <property type="project" value="UniProtKB-SubCell"/>
</dbReference>
<evidence type="ECO:0000256" key="6">
    <source>
        <dbReference type="SAM" id="Phobius"/>
    </source>
</evidence>
<evidence type="ECO:0000256" key="5">
    <source>
        <dbReference type="ARBA" id="ARBA00038514"/>
    </source>
</evidence>
<organism evidence="8 9">
    <name type="scientific">Acinetobacter gyllenbergii CIP 110306 = MTCC 11365</name>
    <dbReference type="NCBI Taxonomy" id="1217657"/>
    <lineage>
        <taxon>Bacteria</taxon>
        <taxon>Pseudomonadati</taxon>
        <taxon>Pseudomonadota</taxon>
        <taxon>Gammaproteobacteria</taxon>
        <taxon>Moraxellales</taxon>
        <taxon>Moraxellaceae</taxon>
        <taxon>Acinetobacter</taxon>
    </lineage>
</organism>
<dbReference type="EMBL" id="ATGG01000061">
    <property type="protein sequence ID" value="EPF69424.1"/>
    <property type="molecule type" value="Genomic_DNA"/>
</dbReference>
<dbReference type="Gene3D" id="1.20.1250.20">
    <property type="entry name" value="MFS general substrate transporter like domains"/>
    <property type="match status" value="2"/>
</dbReference>